<sequence length="111" mass="11976">MHMAEIATRPLHRLGGGAAAVVRGAGAVIKSLVRSWRNRRVVGDLLEFDDRMLADIGLMRGDVTAALSSPSGTDPSTRLRIFAVERRAGLRAQALEREALRAARLTGESVE</sequence>
<comment type="caution">
    <text evidence="2">The sequence shown here is derived from an EMBL/GenBank/DDBJ whole genome shotgun (WGS) entry which is preliminary data.</text>
</comment>
<proteinExistence type="predicted"/>
<reference evidence="2 3" key="1">
    <citation type="submission" date="2015-09" db="EMBL/GenBank/DDBJ databases">
        <authorList>
            <person name="Jackson K.R."/>
            <person name="Lunt B.L."/>
            <person name="Fisher J.N.B."/>
            <person name="Gardner A.V."/>
            <person name="Bailey M.E."/>
            <person name="Deus L.M."/>
            <person name="Earl A.S."/>
            <person name="Gibby P.D."/>
            <person name="Hartmann K.A."/>
            <person name="Liu J.E."/>
            <person name="Manci A.M."/>
            <person name="Nielsen D.A."/>
            <person name="Solomon M.B."/>
            <person name="Breakwell D.P."/>
            <person name="Burnett S.H."/>
            <person name="Grose J.H."/>
        </authorList>
    </citation>
    <scope>NUCLEOTIDE SEQUENCE [LARGE SCALE GENOMIC DNA]</scope>
    <source>
        <strain evidence="2 3">16</strain>
    </source>
</reference>
<gene>
    <name evidence="2" type="ORF">ABB55_20340</name>
</gene>
<accession>A0A0P6W4V5</accession>
<protein>
    <recommendedName>
        <fullName evidence="1">YjiS-like domain-containing protein</fullName>
    </recommendedName>
</protein>
<dbReference type="EMBL" id="LJYW01000001">
    <property type="protein sequence ID" value="KPL54272.1"/>
    <property type="molecule type" value="Genomic_DNA"/>
</dbReference>
<dbReference type="Pfam" id="PF06568">
    <property type="entry name" value="YjiS-like"/>
    <property type="match status" value="1"/>
</dbReference>
<dbReference type="InterPro" id="IPR009506">
    <property type="entry name" value="YjiS-like"/>
</dbReference>
<name>A0A0P6W4V5_9HYPH</name>
<feature type="domain" description="YjiS-like" evidence="1">
    <location>
        <begin position="30"/>
        <end position="63"/>
    </location>
</feature>
<organism evidence="2 3">
    <name type="scientific">Prosthecodimorpha hirschii</name>
    <dbReference type="NCBI Taxonomy" id="665126"/>
    <lineage>
        <taxon>Bacteria</taxon>
        <taxon>Pseudomonadati</taxon>
        <taxon>Pseudomonadota</taxon>
        <taxon>Alphaproteobacteria</taxon>
        <taxon>Hyphomicrobiales</taxon>
        <taxon>Ancalomicrobiaceae</taxon>
        <taxon>Prosthecodimorpha</taxon>
    </lineage>
</organism>
<dbReference type="Proteomes" id="UP000048984">
    <property type="component" value="Unassembled WGS sequence"/>
</dbReference>
<keyword evidence="3" id="KW-1185">Reference proteome</keyword>
<reference evidence="2 3" key="2">
    <citation type="submission" date="2015-10" db="EMBL/GenBank/DDBJ databases">
        <title>Draft Genome Sequence of Prosthecomicrobium hirschii ATCC 27832.</title>
        <authorList>
            <person name="Daniel J."/>
            <person name="Givan S.A."/>
            <person name="Brun Y.V."/>
            <person name="Brown P.J."/>
        </authorList>
    </citation>
    <scope>NUCLEOTIDE SEQUENCE [LARGE SCALE GENOMIC DNA]</scope>
    <source>
        <strain evidence="2 3">16</strain>
    </source>
</reference>
<dbReference type="AlphaFoldDB" id="A0A0P6W4V5"/>
<evidence type="ECO:0000313" key="2">
    <source>
        <dbReference type="EMBL" id="KPL54272.1"/>
    </source>
</evidence>
<evidence type="ECO:0000259" key="1">
    <source>
        <dbReference type="Pfam" id="PF06568"/>
    </source>
</evidence>
<evidence type="ECO:0000313" key="3">
    <source>
        <dbReference type="Proteomes" id="UP000048984"/>
    </source>
</evidence>